<dbReference type="EMBL" id="LR796482">
    <property type="protein sequence ID" value="CAB4147751.1"/>
    <property type="molecule type" value="Genomic_DNA"/>
</dbReference>
<gene>
    <name evidence="1" type="ORF">UFOVP515_44</name>
</gene>
<dbReference type="GO" id="GO:0003676">
    <property type="term" value="F:nucleic acid binding"/>
    <property type="evidence" value="ECO:0007669"/>
    <property type="project" value="InterPro"/>
</dbReference>
<organism evidence="1">
    <name type="scientific">uncultured Caudovirales phage</name>
    <dbReference type="NCBI Taxonomy" id="2100421"/>
    <lineage>
        <taxon>Viruses</taxon>
        <taxon>Duplodnaviria</taxon>
        <taxon>Heunggongvirae</taxon>
        <taxon>Uroviricota</taxon>
        <taxon>Caudoviricetes</taxon>
        <taxon>Peduoviridae</taxon>
        <taxon>Maltschvirus</taxon>
        <taxon>Maltschvirus maltsch</taxon>
    </lineage>
</organism>
<protein>
    <submittedName>
        <fullName evidence="1">Uncharacterized protein</fullName>
    </submittedName>
</protein>
<dbReference type="InterPro" id="IPR012337">
    <property type="entry name" value="RNaseH-like_sf"/>
</dbReference>
<dbReference type="InterPro" id="IPR036397">
    <property type="entry name" value="RNaseH_sf"/>
</dbReference>
<sequence>MSVRCMGCDVGNNGAFALIVDGVLVSVVDMPIVEIKRGKTTKRQVSAQALVGIIKEMNPTHAAVEKVGSMPNQGVSSTFAFGRSAGVIEGVLAALQVPVTYVQPAVWARTMNKGYGKDASRHRAMELFPDKQDWFKLVKHDGRAEAVLIAMWGLKQL</sequence>
<dbReference type="GO" id="GO:0008821">
    <property type="term" value="F:crossover junction DNA endonuclease activity"/>
    <property type="evidence" value="ECO:0007669"/>
    <property type="project" value="InterPro"/>
</dbReference>
<dbReference type="InterPro" id="IPR045290">
    <property type="entry name" value="MOC1-like"/>
</dbReference>
<dbReference type="CDD" id="cd22992">
    <property type="entry name" value="MOC1"/>
    <property type="match status" value="1"/>
</dbReference>
<proteinExistence type="predicted"/>
<name>A0A6J5MNV9_9CAUD</name>
<dbReference type="SUPFAM" id="SSF53098">
    <property type="entry name" value="Ribonuclease H-like"/>
    <property type="match status" value="1"/>
</dbReference>
<dbReference type="PANTHER" id="PTHR36015">
    <property type="entry name" value="HOLLIDAY JUNCTION RESOLVASE MOC1, CHLOROPLASTIC-RELATED"/>
    <property type="match status" value="1"/>
</dbReference>
<reference evidence="1" key="1">
    <citation type="submission" date="2020-04" db="EMBL/GenBank/DDBJ databases">
        <authorList>
            <person name="Chiriac C."/>
            <person name="Salcher M."/>
            <person name="Ghai R."/>
            <person name="Kavagutti S V."/>
        </authorList>
    </citation>
    <scope>NUCLEOTIDE SEQUENCE</scope>
</reference>
<accession>A0A6J5MNV9</accession>
<dbReference type="PANTHER" id="PTHR36015:SF6">
    <property type="entry name" value="HOLLIDAY JUNCTION RESOLVASE MOC1, CHLOROPLASTIC-RELATED"/>
    <property type="match status" value="1"/>
</dbReference>
<evidence type="ECO:0000313" key="1">
    <source>
        <dbReference type="EMBL" id="CAB4147751.1"/>
    </source>
</evidence>
<dbReference type="Gene3D" id="3.30.420.10">
    <property type="entry name" value="Ribonuclease H-like superfamily/Ribonuclease H"/>
    <property type="match status" value="1"/>
</dbReference>